<sequence>MEKGFGYLVTIIGWHSRKILYVFPQIMNTDQDVQFISEVFTSVLKNHPIQISMDGKVVTMIIFLLSDYGEQLSTSFYILENLIT</sequence>
<dbReference type="InterPro" id="IPR012337">
    <property type="entry name" value="RNaseH-like_sf"/>
</dbReference>
<organism evidence="1 2">
    <name type="scientific">Nitrosomonas communis</name>
    <dbReference type="NCBI Taxonomy" id="44574"/>
    <lineage>
        <taxon>Bacteria</taxon>
        <taxon>Pseudomonadati</taxon>
        <taxon>Pseudomonadota</taxon>
        <taxon>Betaproteobacteria</taxon>
        <taxon>Nitrosomonadales</taxon>
        <taxon>Nitrosomonadaceae</taxon>
        <taxon>Nitrosomonas</taxon>
    </lineage>
</organism>
<protein>
    <submittedName>
        <fullName evidence="1">Uncharacterized protein</fullName>
    </submittedName>
</protein>
<proteinExistence type="predicted"/>
<dbReference type="AlphaFoldDB" id="A0A1I4MR98"/>
<dbReference type="Proteomes" id="UP000183287">
    <property type="component" value="Unassembled WGS sequence"/>
</dbReference>
<reference evidence="2" key="1">
    <citation type="submission" date="2016-10" db="EMBL/GenBank/DDBJ databases">
        <authorList>
            <person name="Varghese N."/>
            <person name="Submissions S."/>
        </authorList>
    </citation>
    <scope>NUCLEOTIDE SEQUENCE [LARGE SCALE GENOMIC DNA]</scope>
    <source>
        <strain evidence="2">Nm44</strain>
    </source>
</reference>
<dbReference type="EMBL" id="FOUB01000011">
    <property type="protein sequence ID" value="SFM05555.1"/>
    <property type="molecule type" value="Genomic_DNA"/>
</dbReference>
<name>A0A1I4MR98_9PROT</name>
<keyword evidence="2" id="KW-1185">Reference proteome</keyword>
<dbReference type="SUPFAM" id="SSF53098">
    <property type="entry name" value="Ribonuclease H-like"/>
    <property type="match status" value="1"/>
</dbReference>
<accession>A0A1I4MR98</accession>
<gene>
    <name evidence="1" type="ORF">SAMN05421863_101142</name>
</gene>
<evidence type="ECO:0000313" key="1">
    <source>
        <dbReference type="EMBL" id="SFM05555.1"/>
    </source>
</evidence>
<evidence type="ECO:0000313" key="2">
    <source>
        <dbReference type="Proteomes" id="UP000183287"/>
    </source>
</evidence>